<dbReference type="Proteomes" id="UP000441925">
    <property type="component" value="Unassembled WGS sequence"/>
</dbReference>
<evidence type="ECO:0000256" key="1">
    <source>
        <dbReference type="SAM" id="Phobius"/>
    </source>
</evidence>
<feature type="transmembrane region" description="Helical" evidence="1">
    <location>
        <begin position="32"/>
        <end position="53"/>
    </location>
</feature>
<feature type="transmembrane region" description="Helical" evidence="1">
    <location>
        <begin position="115"/>
        <end position="134"/>
    </location>
</feature>
<feature type="transmembrane region" description="Helical" evidence="1">
    <location>
        <begin position="65"/>
        <end position="86"/>
    </location>
</feature>
<dbReference type="RefSeq" id="WP_154541931.1">
    <property type="nucleotide sequence ID" value="NZ_JAXDSU010000066.1"/>
</dbReference>
<keyword evidence="1" id="KW-1133">Transmembrane helix</keyword>
<protein>
    <submittedName>
        <fullName evidence="2">Uncharacterized protein</fullName>
    </submittedName>
</protein>
<organism evidence="2 3">
    <name type="scientific">Anaerococcus porci</name>
    <dbReference type="NCBI Taxonomy" id="2652269"/>
    <lineage>
        <taxon>Bacteria</taxon>
        <taxon>Bacillati</taxon>
        <taxon>Bacillota</taxon>
        <taxon>Tissierellia</taxon>
        <taxon>Tissierellales</taxon>
        <taxon>Peptoniphilaceae</taxon>
        <taxon>Anaerococcus</taxon>
    </lineage>
</organism>
<comment type="caution">
    <text evidence="2">The sequence shown here is derived from an EMBL/GenBank/DDBJ whole genome shotgun (WGS) entry which is preliminary data.</text>
</comment>
<reference evidence="2 3" key="1">
    <citation type="submission" date="2019-08" db="EMBL/GenBank/DDBJ databases">
        <title>In-depth cultivation of the pig gut microbiome towards novel bacterial diversity and tailored functional studies.</title>
        <authorList>
            <person name="Wylensek D."/>
            <person name="Hitch T.C.A."/>
            <person name="Clavel T."/>
        </authorList>
    </citation>
    <scope>NUCLEOTIDE SEQUENCE [LARGE SCALE GENOMIC DNA]</scope>
    <source>
        <strain evidence="2 3">WCA-380-WT-2B</strain>
    </source>
</reference>
<dbReference type="EMBL" id="VULQ01000016">
    <property type="protein sequence ID" value="MSS78651.1"/>
    <property type="molecule type" value="Genomic_DNA"/>
</dbReference>
<gene>
    <name evidence="2" type="ORF">FYJ26_09695</name>
</gene>
<evidence type="ECO:0000313" key="2">
    <source>
        <dbReference type="EMBL" id="MSS78651.1"/>
    </source>
</evidence>
<sequence>MSKIIRKNLMGSLLVNVTMIIILSMLKEKLEVISFMLIVISPVLFSIIMCYFLNKGYSINQKDKTKVNVLYFFMNFIFYVFLFIMLRDGTIINDIVSKAQTLQTEYITVSKNSNFLLSFVIFLVLSYVGHKLVLDRIRDE</sequence>
<evidence type="ECO:0000313" key="3">
    <source>
        <dbReference type="Proteomes" id="UP000441925"/>
    </source>
</evidence>
<feature type="transmembrane region" description="Helical" evidence="1">
    <location>
        <begin position="9"/>
        <end position="26"/>
    </location>
</feature>
<accession>A0A6N7VIE1</accession>
<name>A0A6N7VIE1_9FIRM</name>
<keyword evidence="1" id="KW-0812">Transmembrane</keyword>
<proteinExistence type="predicted"/>
<dbReference type="AlphaFoldDB" id="A0A6N7VIE1"/>
<keyword evidence="3" id="KW-1185">Reference proteome</keyword>
<keyword evidence="1" id="KW-0472">Membrane</keyword>